<evidence type="ECO:0000313" key="6">
    <source>
        <dbReference type="EMBL" id="MBC8562784.1"/>
    </source>
</evidence>
<dbReference type="Proteomes" id="UP000606193">
    <property type="component" value="Unassembled WGS sequence"/>
</dbReference>
<proteinExistence type="inferred from homology"/>
<evidence type="ECO:0000256" key="1">
    <source>
        <dbReference type="ARBA" id="ARBA00010164"/>
    </source>
</evidence>
<name>A0ABR7N2C7_9FIRM</name>
<dbReference type="InterPro" id="IPR017508">
    <property type="entry name" value="HipA_N1"/>
</dbReference>
<organism evidence="6 7">
    <name type="scientific">Jutongia huaianensis</name>
    <dbReference type="NCBI Taxonomy" id="2763668"/>
    <lineage>
        <taxon>Bacteria</taxon>
        <taxon>Bacillati</taxon>
        <taxon>Bacillota</taxon>
        <taxon>Clostridia</taxon>
        <taxon>Lachnospirales</taxon>
        <taxon>Lachnospiraceae</taxon>
        <taxon>Jutongia</taxon>
    </lineage>
</organism>
<evidence type="ECO:0000256" key="2">
    <source>
        <dbReference type="ARBA" id="ARBA00022679"/>
    </source>
</evidence>
<dbReference type="RefSeq" id="WP_249298057.1">
    <property type="nucleotide sequence ID" value="NZ_JACRSX010000012.1"/>
</dbReference>
<protein>
    <submittedName>
        <fullName evidence="6">Type II toxin-antitoxin system HipA family toxin</fullName>
    </submittedName>
</protein>
<evidence type="ECO:0000313" key="7">
    <source>
        <dbReference type="Proteomes" id="UP000606193"/>
    </source>
</evidence>
<keyword evidence="7" id="KW-1185">Reference proteome</keyword>
<accession>A0ABR7N2C7</accession>
<dbReference type="InterPro" id="IPR052028">
    <property type="entry name" value="HipA_Ser/Thr_kinase"/>
</dbReference>
<feature type="domain" description="HipA N-terminal subdomain 1" evidence="5">
    <location>
        <begin position="17"/>
        <end position="95"/>
    </location>
</feature>
<comment type="similarity">
    <text evidence="1">Belongs to the HipA Ser/Thr kinase family.</text>
</comment>
<gene>
    <name evidence="6" type="ORF">H8704_09125</name>
</gene>
<evidence type="ECO:0000259" key="4">
    <source>
        <dbReference type="Pfam" id="PF07804"/>
    </source>
</evidence>
<dbReference type="EMBL" id="JACRSX010000012">
    <property type="protein sequence ID" value="MBC8562784.1"/>
    <property type="molecule type" value="Genomic_DNA"/>
</dbReference>
<keyword evidence="2" id="KW-0808">Transferase</keyword>
<evidence type="ECO:0000259" key="5">
    <source>
        <dbReference type="Pfam" id="PF13657"/>
    </source>
</evidence>
<evidence type="ECO:0000256" key="3">
    <source>
        <dbReference type="ARBA" id="ARBA00022777"/>
    </source>
</evidence>
<reference evidence="6 7" key="1">
    <citation type="submission" date="2020-08" db="EMBL/GenBank/DDBJ databases">
        <title>Genome public.</title>
        <authorList>
            <person name="Liu C."/>
            <person name="Sun Q."/>
        </authorList>
    </citation>
    <scope>NUCLEOTIDE SEQUENCE [LARGE SCALE GENOMIC DNA]</scope>
    <source>
        <strain evidence="6 7">NSJ-37</strain>
    </source>
</reference>
<dbReference type="PANTHER" id="PTHR37419:SF8">
    <property type="entry name" value="TOXIN YJJJ"/>
    <property type="match status" value="1"/>
</dbReference>
<dbReference type="InterPro" id="IPR012893">
    <property type="entry name" value="HipA-like_C"/>
</dbReference>
<keyword evidence="3" id="KW-0418">Kinase</keyword>
<feature type="domain" description="HipA-like C-terminal" evidence="4">
    <location>
        <begin position="178"/>
        <end position="391"/>
    </location>
</feature>
<sequence length="419" mass="47550">MKGKTIYVYADFFPYHNELIGRLYVSPEKGREIYSFEYDQKWISQANALLIDPDLHLYRGRQYIGDGKNIFGVFADSCPDRWGRVLMKRREMIRAKKEGVKPRRLLESDYLLGVYDQSRMGGLRFKTEAQGDFLSDDELLATPPWTSLRKLEQASVAFEKDDSGLEEKWLKQLIAPGSSLGGARPKATVKAPDGSLWIAKFPSRNDEWNMGAWEMVVHDLAQMCGLDVPEAGLGKFSKLGSTYLVKRFDRQGEQRIHFSSAMTMLGKNDGASAVDGSSYLEIASFLKANGASPREDLLQLWKRIVLNMAVSNTDDHFRNHGFIIKQGGWRLSPLYDVNPDIYGDDLSLNVNESDSDIDFDLAIDSADYFGVSQKDAKKIVKEISKIVCENWIDLAKKYGINRGEIERMEPAFQQCLRFS</sequence>
<comment type="caution">
    <text evidence="6">The sequence shown here is derived from an EMBL/GenBank/DDBJ whole genome shotgun (WGS) entry which is preliminary data.</text>
</comment>
<dbReference type="Pfam" id="PF07804">
    <property type="entry name" value="HipA_C"/>
    <property type="match status" value="1"/>
</dbReference>
<dbReference type="PANTHER" id="PTHR37419">
    <property type="entry name" value="SERINE/THREONINE-PROTEIN KINASE TOXIN HIPA"/>
    <property type="match status" value="1"/>
</dbReference>
<dbReference type="Gene3D" id="1.10.1070.20">
    <property type="match status" value="1"/>
</dbReference>
<dbReference type="Pfam" id="PF13657">
    <property type="entry name" value="Couple_hipA"/>
    <property type="match status" value="1"/>
</dbReference>